<evidence type="ECO:0000313" key="2">
    <source>
        <dbReference type="EMBL" id="MCD9638949.1"/>
    </source>
</evidence>
<dbReference type="Proteomes" id="UP000823775">
    <property type="component" value="Unassembled WGS sequence"/>
</dbReference>
<evidence type="ECO:0000313" key="3">
    <source>
        <dbReference type="Proteomes" id="UP000823775"/>
    </source>
</evidence>
<gene>
    <name evidence="2" type="ORF">HAX54_023172</name>
</gene>
<comment type="caution">
    <text evidence="2">The sequence shown here is derived from an EMBL/GenBank/DDBJ whole genome shotgun (WGS) entry which is preliminary data.</text>
</comment>
<organism evidence="2 3">
    <name type="scientific">Datura stramonium</name>
    <name type="common">Jimsonweed</name>
    <name type="synonym">Common thornapple</name>
    <dbReference type="NCBI Taxonomy" id="4076"/>
    <lineage>
        <taxon>Eukaryota</taxon>
        <taxon>Viridiplantae</taxon>
        <taxon>Streptophyta</taxon>
        <taxon>Embryophyta</taxon>
        <taxon>Tracheophyta</taxon>
        <taxon>Spermatophyta</taxon>
        <taxon>Magnoliopsida</taxon>
        <taxon>eudicotyledons</taxon>
        <taxon>Gunneridae</taxon>
        <taxon>Pentapetalae</taxon>
        <taxon>asterids</taxon>
        <taxon>lamiids</taxon>
        <taxon>Solanales</taxon>
        <taxon>Solanaceae</taxon>
        <taxon>Solanoideae</taxon>
        <taxon>Datureae</taxon>
        <taxon>Datura</taxon>
    </lineage>
</organism>
<feature type="compositionally biased region" description="Basic and acidic residues" evidence="1">
    <location>
        <begin position="1"/>
        <end position="14"/>
    </location>
</feature>
<reference evidence="2 3" key="1">
    <citation type="journal article" date="2021" name="BMC Genomics">
        <title>Datura genome reveals duplications of psychoactive alkaloid biosynthetic genes and high mutation rate following tissue culture.</title>
        <authorList>
            <person name="Rajewski A."/>
            <person name="Carter-House D."/>
            <person name="Stajich J."/>
            <person name="Litt A."/>
        </authorList>
    </citation>
    <scope>NUCLEOTIDE SEQUENCE [LARGE SCALE GENOMIC DNA]</scope>
    <source>
        <strain evidence="2">AR-01</strain>
    </source>
</reference>
<protein>
    <submittedName>
        <fullName evidence="2">Uncharacterized protein</fullName>
    </submittedName>
</protein>
<feature type="region of interest" description="Disordered" evidence="1">
    <location>
        <begin position="59"/>
        <end position="100"/>
    </location>
</feature>
<accession>A0ABS8UYA7</accession>
<evidence type="ECO:0000256" key="1">
    <source>
        <dbReference type="SAM" id="MobiDB-lite"/>
    </source>
</evidence>
<feature type="compositionally biased region" description="Polar residues" evidence="1">
    <location>
        <begin position="15"/>
        <end position="30"/>
    </location>
</feature>
<proteinExistence type="predicted"/>
<dbReference type="EMBL" id="JACEIK010002804">
    <property type="protein sequence ID" value="MCD9638949.1"/>
    <property type="molecule type" value="Genomic_DNA"/>
</dbReference>
<keyword evidence="3" id="KW-1185">Reference proteome</keyword>
<sequence>MEKIKSIRGIESRNEYQVSEDNQRNHSATHGHTFYGFYNNQNLALEDNRRHHFIKPPIQLKESLQLTPKDNRRHHFTNLRRQPEASLYQAPEDNRRHYYN</sequence>
<name>A0ABS8UYA7_DATST</name>
<feature type="region of interest" description="Disordered" evidence="1">
    <location>
        <begin position="1"/>
        <end position="33"/>
    </location>
</feature>